<keyword evidence="1" id="KW-0472">Membrane</keyword>
<evidence type="ECO:0000313" key="4">
    <source>
        <dbReference type="EMBL" id="MFC4755547.1"/>
    </source>
</evidence>
<protein>
    <submittedName>
        <fullName evidence="4">Trypsin-like serine protease</fullName>
        <ecNumber evidence="4">3.4.21.-</ecNumber>
    </submittedName>
</protein>
<dbReference type="InterPro" id="IPR001254">
    <property type="entry name" value="Trypsin_dom"/>
</dbReference>
<keyword evidence="5" id="KW-1185">Reference proteome</keyword>
<dbReference type="EC" id="3.4.21.-" evidence="4"/>
<dbReference type="Proteomes" id="UP001595836">
    <property type="component" value="Unassembled WGS sequence"/>
</dbReference>
<sequence length="293" mass="29889">MKKFAVSVAAVIAAGALSAAPAAALQSTTFAEDTEDAKSVVSVRVDDSDAEDGVCTGTAIDPHWVITARHCVDAAAKPGGSVRIGQGDQQRVYKVDRHEIAPRGDIALLHTEQAMALDTFAELADEVPTGDVNIFGWSSDGSGGSTKLPSARAEIRGESPLALYEAPTALEVALKDGARIQPGDSGGAIFADGKVAAIMSAGLFEDPDNPTEEEMTSNAAVAVAPVADQVDWIRGVIGANDAMETGEASEPGDAAAEAPSEDSEGIWGTVGIAAGVAVLAAAGVWLLLRRRAA</sequence>
<proteinExistence type="predicted"/>
<keyword evidence="1" id="KW-1133">Transmembrane helix</keyword>
<evidence type="ECO:0000313" key="5">
    <source>
        <dbReference type="Proteomes" id="UP001595836"/>
    </source>
</evidence>
<dbReference type="InterPro" id="IPR043504">
    <property type="entry name" value="Peptidase_S1_PA_chymotrypsin"/>
</dbReference>
<dbReference type="PROSITE" id="PS50240">
    <property type="entry name" value="TRYPSIN_DOM"/>
    <property type="match status" value="1"/>
</dbReference>
<feature type="chain" id="PRO_5047264461" evidence="2">
    <location>
        <begin position="20"/>
        <end position="293"/>
    </location>
</feature>
<comment type="caution">
    <text evidence="4">The sequence shown here is derived from an EMBL/GenBank/DDBJ whole genome shotgun (WGS) entry which is preliminary data.</text>
</comment>
<dbReference type="Gene3D" id="2.40.10.10">
    <property type="entry name" value="Trypsin-like serine proteases"/>
    <property type="match status" value="1"/>
</dbReference>
<organism evidence="4 5">
    <name type="scientific">Dietzia aurantiaca</name>
    <dbReference type="NCBI Taxonomy" id="983873"/>
    <lineage>
        <taxon>Bacteria</taxon>
        <taxon>Bacillati</taxon>
        <taxon>Actinomycetota</taxon>
        <taxon>Actinomycetes</taxon>
        <taxon>Mycobacteriales</taxon>
        <taxon>Dietziaceae</taxon>
        <taxon>Dietzia</taxon>
    </lineage>
</organism>
<feature type="signal peptide" evidence="2">
    <location>
        <begin position="1"/>
        <end position="19"/>
    </location>
</feature>
<evidence type="ECO:0000259" key="3">
    <source>
        <dbReference type="PROSITE" id="PS50240"/>
    </source>
</evidence>
<dbReference type="RefSeq" id="WP_344994444.1">
    <property type="nucleotide sequence ID" value="NZ_BAABCD010000044.1"/>
</dbReference>
<keyword evidence="1" id="KW-0812">Transmembrane</keyword>
<dbReference type="SMART" id="SM00020">
    <property type="entry name" value="Tryp_SPc"/>
    <property type="match status" value="1"/>
</dbReference>
<gene>
    <name evidence="4" type="ORF">ACFO7U_12275</name>
</gene>
<name>A0ABV9PR19_9ACTN</name>
<accession>A0ABV9PR19</accession>
<evidence type="ECO:0000256" key="2">
    <source>
        <dbReference type="SAM" id="SignalP"/>
    </source>
</evidence>
<reference evidence="5" key="1">
    <citation type="journal article" date="2019" name="Int. J. Syst. Evol. Microbiol.">
        <title>The Global Catalogue of Microorganisms (GCM) 10K type strain sequencing project: providing services to taxonomists for standard genome sequencing and annotation.</title>
        <authorList>
            <consortium name="The Broad Institute Genomics Platform"/>
            <consortium name="The Broad Institute Genome Sequencing Center for Infectious Disease"/>
            <person name="Wu L."/>
            <person name="Ma J."/>
        </authorList>
    </citation>
    <scope>NUCLEOTIDE SEQUENCE [LARGE SCALE GENOMIC DNA]</scope>
    <source>
        <strain evidence="5">JCM 11882</strain>
    </source>
</reference>
<evidence type="ECO:0000256" key="1">
    <source>
        <dbReference type="SAM" id="Phobius"/>
    </source>
</evidence>
<dbReference type="InterPro" id="IPR009003">
    <property type="entry name" value="Peptidase_S1_PA"/>
</dbReference>
<dbReference type="GO" id="GO:0016787">
    <property type="term" value="F:hydrolase activity"/>
    <property type="evidence" value="ECO:0007669"/>
    <property type="project" value="UniProtKB-KW"/>
</dbReference>
<feature type="transmembrane region" description="Helical" evidence="1">
    <location>
        <begin position="266"/>
        <end position="288"/>
    </location>
</feature>
<dbReference type="Pfam" id="PF00089">
    <property type="entry name" value="Trypsin"/>
    <property type="match status" value="1"/>
</dbReference>
<keyword evidence="4" id="KW-0378">Hydrolase</keyword>
<feature type="domain" description="Peptidase S1" evidence="3">
    <location>
        <begin position="12"/>
        <end position="238"/>
    </location>
</feature>
<keyword evidence="2" id="KW-0732">Signal</keyword>
<dbReference type="SUPFAM" id="SSF50494">
    <property type="entry name" value="Trypsin-like serine proteases"/>
    <property type="match status" value="1"/>
</dbReference>
<dbReference type="EMBL" id="JBHSHP010000047">
    <property type="protein sequence ID" value="MFC4755547.1"/>
    <property type="molecule type" value="Genomic_DNA"/>
</dbReference>